<gene>
    <name evidence="9" type="ORF">ACFQ0E_14005</name>
</gene>
<keyword evidence="10" id="KW-1185">Reference proteome</keyword>
<keyword evidence="5" id="KW-0145">Chemotaxis</keyword>
<organism evidence="9 10">
    <name type="scientific">Lysobacter brunescens</name>
    <dbReference type="NCBI Taxonomy" id="262323"/>
    <lineage>
        <taxon>Bacteria</taxon>
        <taxon>Pseudomonadati</taxon>
        <taxon>Pseudomonadota</taxon>
        <taxon>Gammaproteobacteria</taxon>
        <taxon>Lysobacterales</taxon>
        <taxon>Lysobacteraceae</taxon>
        <taxon>Lysobacter</taxon>
    </lineage>
</organism>
<dbReference type="Pfam" id="PF01052">
    <property type="entry name" value="FliMN_C"/>
    <property type="match status" value="1"/>
</dbReference>
<dbReference type="EMBL" id="JBHTIF010000003">
    <property type="protein sequence ID" value="MFD0726712.1"/>
    <property type="molecule type" value="Genomic_DNA"/>
</dbReference>
<comment type="similarity">
    <text evidence="2">Belongs to the FliN/MopA/SpaO family.</text>
</comment>
<dbReference type="Proteomes" id="UP001597110">
    <property type="component" value="Unassembled WGS sequence"/>
</dbReference>
<reference evidence="10" key="1">
    <citation type="journal article" date="2019" name="Int. J. Syst. Evol. Microbiol.">
        <title>The Global Catalogue of Microorganisms (GCM) 10K type strain sequencing project: providing services to taxonomists for standard genome sequencing and annotation.</title>
        <authorList>
            <consortium name="The Broad Institute Genomics Platform"/>
            <consortium name="The Broad Institute Genome Sequencing Center for Infectious Disease"/>
            <person name="Wu L."/>
            <person name="Ma J."/>
        </authorList>
    </citation>
    <scope>NUCLEOTIDE SEQUENCE [LARGE SCALE GENOMIC DNA]</scope>
    <source>
        <strain evidence="10">CCUG 55585</strain>
    </source>
</reference>
<feature type="domain" description="Flagellar motor switch protein FliN-like C-terminal" evidence="8">
    <location>
        <begin position="34"/>
        <end position="102"/>
    </location>
</feature>
<accession>A0ABW2YEB2</accession>
<dbReference type="Gene3D" id="2.30.330.10">
    <property type="entry name" value="SpoA-like"/>
    <property type="match status" value="1"/>
</dbReference>
<comment type="caution">
    <text evidence="9">The sequence shown here is derived from an EMBL/GenBank/DDBJ whole genome shotgun (WGS) entry which is preliminary data.</text>
</comment>
<evidence type="ECO:0000256" key="7">
    <source>
        <dbReference type="ARBA" id="ARBA00023136"/>
    </source>
</evidence>
<evidence type="ECO:0000313" key="9">
    <source>
        <dbReference type="EMBL" id="MFD0726712.1"/>
    </source>
</evidence>
<evidence type="ECO:0000313" key="10">
    <source>
        <dbReference type="Proteomes" id="UP001597110"/>
    </source>
</evidence>
<keyword evidence="6" id="KW-0283">Flagellar rotation</keyword>
<dbReference type="InterPro" id="IPR051469">
    <property type="entry name" value="FliN/MopA/SpaO"/>
</dbReference>
<protein>
    <recommendedName>
        <fullName evidence="3">Flagellar motor switch protein FliN</fullName>
    </recommendedName>
</protein>
<dbReference type="InterPro" id="IPR001543">
    <property type="entry name" value="FliN-like_C"/>
</dbReference>
<keyword evidence="9" id="KW-0969">Cilium</keyword>
<keyword evidence="9" id="KW-0282">Flagellum</keyword>
<keyword evidence="9" id="KW-0966">Cell projection</keyword>
<dbReference type="InterPro" id="IPR001172">
    <property type="entry name" value="FliN_T3SS_HrcQb"/>
</dbReference>
<evidence type="ECO:0000259" key="8">
    <source>
        <dbReference type="Pfam" id="PF01052"/>
    </source>
</evidence>
<dbReference type="PANTHER" id="PTHR43484">
    <property type="match status" value="1"/>
</dbReference>
<evidence type="ECO:0000256" key="2">
    <source>
        <dbReference type="ARBA" id="ARBA00009226"/>
    </source>
</evidence>
<keyword evidence="7" id="KW-0472">Membrane</keyword>
<dbReference type="PRINTS" id="PR00956">
    <property type="entry name" value="FLGMOTORFLIN"/>
</dbReference>
<evidence type="ECO:0000256" key="3">
    <source>
        <dbReference type="ARBA" id="ARBA00021897"/>
    </source>
</evidence>
<keyword evidence="4" id="KW-1003">Cell membrane</keyword>
<evidence type="ECO:0000256" key="6">
    <source>
        <dbReference type="ARBA" id="ARBA00022779"/>
    </source>
</evidence>
<evidence type="ECO:0000256" key="4">
    <source>
        <dbReference type="ARBA" id="ARBA00022475"/>
    </source>
</evidence>
<dbReference type="PANTHER" id="PTHR43484:SF1">
    <property type="entry name" value="FLAGELLAR MOTOR SWITCH PROTEIN FLIN"/>
    <property type="match status" value="1"/>
</dbReference>
<evidence type="ECO:0000256" key="5">
    <source>
        <dbReference type="ARBA" id="ARBA00022500"/>
    </source>
</evidence>
<dbReference type="InterPro" id="IPR036429">
    <property type="entry name" value="SpoA-like_sf"/>
</dbReference>
<dbReference type="SUPFAM" id="SSF101801">
    <property type="entry name" value="Surface presentation of antigens (SPOA)"/>
    <property type="match status" value="1"/>
</dbReference>
<dbReference type="RefSeq" id="WP_386824836.1">
    <property type="nucleotide sequence ID" value="NZ_JBHTIF010000003.1"/>
</dbReference>
<comment type="subcellular location">
    <subcellularLocation>
        <location evidence="1">Cell membrane</location>
        <topology evidence="1">Peripheral membrane protein</topology>
        <orientation evidence="1">Cytoplasmic side</orientation>
    </subcellularLocation>
</comment>
<proteinExistence type="inferred from homology"/>
<name>A0ABW2YEB2_9GAMM</name>
<sequence>MKSNLAEDTTASAAFDNAAPMTAAAGLSRDIGLIGHVQVSMTAQVGTVTMSVERLFSLAAGDVVKMNELLEAPLTLMLNGKPVARGELLAVDDHFGIRILEVA</sequence>
<evidence type="ECO:0000256" key="1">
    <source>
        <dbReference type="ARBA" id="ARBA00004413"/>
    </source>
</evidence>